<dbReference type="EMBL" id="CM007653">
    <property type="protein sequence ID" value="ONI15156.1"/>
    <property type="molecule type" value="Genomic_DNA"/>
</dbReference>
<dbReference type="AlphaFoldDB" id="A0A251PUB0"/>
<gene>
    <name evidence="1" type="ORF">PRUPE_3G027800</name>
</gene>
<reference evidence="1 2" key="1">
    <citation type="journal article" date="2013" name="Nat. Genet.">
        <title>The high-quality draft genome of peach (Prunus persica) identifies unique patterns of genetic diversity, domestication and genome evolution.</title>
        <authorList>
            <consortium name="International Peach Genome Initiative"/>
            <person name="Verde I."/>
            <person name="Abbott A.G."/>
            <person name="Scalabrin S."/>
            <person name="Jung S."/>
            <person name="Shu S."/>
            <person name="Marroni F."/>
            <person name="Zhebentyayeva T."/>
            <person name="Dettori M.T."/>
            <person name="Grimwood J."/>
            <person name="Cattonaro F."/>
            <person name="Zuccolo A."/>
            <person name="Rossini L."/>
            <person name="Jenkins J."/>
            <person name="Vendramin E."/>
            <person name="Meisel L.A."/>
            <person name="Decroocq V."/>
            <person name="Sosinski B."/>
            <person name="Prochnik S."/>
            <person name="Mitros T."/>
            <person name="Policriti A."/>
            <person name="Cipriani G."/>
            <person name="Dondini L."/>
            <person name="Ficklin S."/>
            <person name="Goodstein D.M."/>
            <person name="Xuan P."/>
            <person name="Del Fabbro C."/>
            <person name="Aramini V."/>
            <person name="Copetti D."/>
            <person name="Gonzalez S."/>
            <person name="Horner D.S."/>
            <person name="Falchi R."/>
            <person name="Lucas S."/>
            <person name="Mica E."/>
            <person name="Maldonado J."/>
            <person name="Lazzari B."/>
            <person name="Bielenberg D."/>
            <person name="Pirona R."/>
            <person name="Miculan M."/>
            <person name="Barakat A."/>
            <person name="Testolin R."/>
            <person name="Stella A."/>
            <person name="Tartarini S."/>
            <person name="Tonutti P."/>
            <person name="Arus P."/>
            <person name="Orellana A."/>
            <person name="Wells C."/>
            <person name="Main D."/>
            <person name="Vizzotto G."/>
            <person name="Silva H."/>
            <person name="Salamini F."/>
            <person name="Schmutz J."/>
            <person name="Morgante M."/>
            <person name="Rokhsar D.S."/>
        </authorList>
    </citation>
    <scope>NUCLEOTIDE SEQUENCE [LARGE SCALE GENOMIC DNA]</scope>
    <source>
        <strain evidence="2">cv. Nemared</strain>
    </source>
</reference>
<proteinExistence type="predicted"/>
<name>A0A251PUB0_PRUPE</name>
<organism evidence="1 2">
    <name type="scientific">Prunus persica</name>
    <name type="common">Peach</name>
    <name type="synonym">Amygdalus persica</name>
    <dbReference type="NCBI Taxonomy" id="3760"/>
    <lineage>
        <taxon>Eukaryota</taxon>
        <taxon>Viridiplantae</taxon>
        <taxon>Streptophyta</taxon>
        <taxon>Embryophyta</taxon>
        <taxon>Tracheophyta</taxon>
        <taxon>Spermatophyta</taxon>
        <taxon>Magnoliopsida</taxon>
        <taxon>eudicotyledons</taxon>
        <taxon>Gunneridae</taxon>
        <taxon>Pentapetalae</taxon>
        <taxon>rosids</taxon>
        <taxon>fabids</taxon>
        <taxon>Rosales</taxon>
        <taxon>Rosaceae</taxon>
        <taxon>Amygdaloideae</taxon>
        <taxon>Amygdaleae</taxon>
        <taxon>Prunus</taxon>
    </lineage>
</organism>
<evidence type="ECO:0000313" key="2">
    <source>
        <dbReference type="Proteomes" id="UP000006882"/>
    </source>
</evidence>
<keyword evidence="2" id="KW-1185">Reference proteome</keyword>
<dbReference type="Gramene" id="ONI15156">
    <property type="protein sequence ID" value="ONI15156"/>
    <property type="gene ID" value="PRUPE_3G027800"/>
</dbReference>
<dbReference type="Proteomes" id="UP000006882">
    <property type="component" value="Chromosome G3"/>
</dbReference>
<protein>
    <submittedName>
        <fullName evidence="1">Uncharacterized protein</fullName>
    </submittedName>
</protein>
<sequence length="42" mass="5134">MLWNRDELVGKTMTKPVEVELDESNRVVFIYCKVVRFWELFL</sequence>
<accession>A0A251PUB0</accession>
<evidence type="ECO:0000313" key="1">
    <source>
        <dbReference type="EMBL" id="ONI15156.1"/>
    </source>
</evidence>